<dbReference type="GO" id="GO:0016758">
    <property type="term" value="F:hexosyltransferase activity"/>
    <property type="evidence" value="ECO:0007669"/>
    <property type="project" value="InterPro"/>
</dbReference>
<dbReference type="OMA" id="YCKPSQL"/>
<evidence type="ECO:0000313" key="2">
    <source>
        <dbReference type="EMBL" id="CEO95929.1"/>
    </source>
</evidence>
<dbReference type="PANTHER" id="PTHR47043:SF1">
    <property type="entry name" value="UDP-N-ACETYLGLUCOSAMINE TRANSFERASE SUBUNIT ALG13"/>
    <property type="match status" value="1"/>
</dbReference>
<dbReference type="EMBL" id="CDSF01000046">
    <property type="protein sequence ID" value="CEO95929.1"/>
    <property type="molecule type" value="Genomic_DNA"/>
</dbReference>
<dbReference type="AlphaFoldDB" id="A0A0G4IL92"/>
<keyword evidence="3" id="KW-0496">Mitochondrion</keyword>
<organism evidence="2 4">
    <name type="scientific">Plasmodiophora brassicae</name>
    <name type="common">Clubroot disease agent</name>
    <dbReference type="NCBI Taxonomy" id="37360"/>
    <lineage>
        <taxon>Eukaryota</taxon>
        <taxon>Sar</taxon>
        <taxon>Rhizaria</taxon>
        <taxon>Endomyxa</taxon>
        <taxon>Phytomyxea</taxon>
        <taxon>Plasmodiophorida</taxon>
        <taxon>Plasmodiophoridae</taxon>
        <taxon>Plasmodiophora</taxon>
    </lineage>
</organism>
<protein>
    <recommendedName>
        <fullName evidence="1">Glycosyl transferase family 28 C-terminal domain-containing protein</fullName>
    </recommendedName>
</protein>
<evidence type="ECO:0000259" key="1">
    <source>
        <dbReference type="Pfam" id="PF04101"/>
    </source>
</evidence>
<dbReference type="EMBL" id="OVEO01000001">
    <property type="protein sequence ID" value="SPQ93522.1"/>
    <property type="molecule type" value="Genomic_DNA"/>
</dbReference>
<dbReference type="InterPro" id="IPR007235">
    <property type="entry name" value="Glyco_trans_28_C"/>
</dbReference>
<dbReference type="GO" id="GO:0043541">
    <property type="term" value="C:UDP-N-acetylglucosamine transferase complex"/>
    <property type="evidence" value="ECO:0007669"/>
    <property type="project" value="TreeGrafter"/>
</dbReference>
<evidence type="ECO:0000313" key="5">
    <source>
        <dbReference type="Proteomes" id="UP000290189"/>
    </source>
</evidence>
<dbReference type="Pfam" id="PF04101">
    <property type="entry name" value="Glyco_tran_28_C"/>
    <property type="match status" value="1"/>
</dbReference>
<reference evidence="3 5" key="2">
    <citation type="submission" date="2018-03" db="EMBL/GenBank/DDBJ databases">
        <authorList>
            <person name="Fogelqvist J."/>
        </authorList>
    </citation>
    <scope>NUCLEOTIDE SEQUENCE [LARGE SCALE GENOMIC DNA]</scope>
</reference>
<feature type="domain" description="Glycosyl transferase family 28 C-terminal" evidence="1">
    <location>
        <begin position="10"/>
        <end position="134"/>
    </location>
</feature>
<dbReference type="PANTHER" id="PTHR47043">
    <property type="entry name" value="UDP-N-ACETYLGLUCOSAMINE TRANSFERASE SUBUNIT ALG13"/>
    <property type="match status" value="1"/>
</dbReference>
<dbReference type="Proteomes" id="UP000290189">
    <property type="component" value="Unassembled WGS sequence"/>
</dbReference>
<evidence type="ECO:0000313" key="3">
    <source>
        <dbReference type="EMBL" id="SPQ93522.1"/>
    </source>
</evidence>
<dbReference type="STRING" id="37360.A0A0G4IL92"/>
<sequence>MSDDGGRVGTCLVTVGTTQFDALIDTLDREYDGVLKAVVKRGMSRLHVQYGKSAPPCQLQEQGRHYGVTVVADAFVEKFNEVIAASDLVVSHAGAGSIIESLRAGKPLIVVVNDTLMDNHQLELAENLADQGHLIWAPVTGVVDALANANLDDLRPLPAANSRQLWRDISHDLGFHSSSI</sequence>
<dbReference type="Gene3D" id="3.40.50.2000">
    <property type="entry name" value="Glycogen Phosphorylase B"/>
    <property type="match status" value="1"/>
</dbReference>
<accession>A0A0G4IL92</accession>
<proteinExistence type="predicted"/>
<keyword evidence="4" id="KW-1185">Reference proteome</keyword>
<geneLocation type="mitochondrion" evidence="3"/>
<dbReference type="InterPro" id="IPR052474">
    <property type="entry name" value="UDP-GlcNAc_transferase"/>
</dbReference>
<dbReference type="Proteomes" id="UP000039324">
    <property type="component" value="Unassembled WGS sequence"/>
</dbReference>
<dbReference type="OrthoDB" id="20273at2759"/>
<dbReference type="SUPFAM" id="SSF53756">
    <property type="entry name" value="UDP-Glycosyltransferase/glycogen phosphorylase"/>
    <property type="match status" value="1"/>
</dbReference>
<dbReference type="GO" id="GO:0006488">
    <property type="term" value="P:dolichol-linked oligosaccharide biosynthetic process"/>
    <property type="evidence" value="ECO:0007669"/>
    <property type="project" value="TreeGrafter"/>
</dbReference>
<gene>
    <name evidence="2" type="ORF">PBRA_004619</name>
    <name evidence="3" type="ORF">PLBR_LOCUS737</name>
</gene>
<evidence type="ECO:0000313" key="4">
    <source>
        <dbReference type="Proteomes" id="UP000039324"/>
    </source>
</evidence>
<name>A0A0G4IL92_PLABS</name>
<reference evidence="2 4" key="1">
    <citation type="submission" date="2015-02" db="EMBL/GenBank/DDBJ databases">
        <authorList>
            <person name="Chooi Y.-H."/>
        </authorList>
    </citation>
    <scope>NUCLEOTIDE SEQUENCE [LARGE SCALE GENOMIC DNA]</scope>
    <source>
        <strain evidence="2">E3</strain>
    </source>
</reference>